<dbReference type="Proteomes" id="UP001372338">
    <property type="component" value="Unassembled WGS sequence"/>
</dbReference>
<proteinExistence type="predicted"/>
<sequence>MVSMAGMKAWVVPVGSRVDLVIGTETEVASTENKVEVVLVMVNMHYSHTVVLVVEASRKDYTLVLVVAVGIQELQLAVVVMAVEVMVVVDTLSQVAVVRVGMDSHTPHTWCMELVREKGRSLPFDVVLRDGSFLVDF</sequence>
<gene>
    <name evidence="1" type="ORF">RIF29_22373</name>
</gene>
<protein>
    <submittedName>
        <fullName evidence="1">Uncharacterized protein</fullName>
    </submittedName>
</protein>
<name>A0AAN9F4V4_CROPI</name>
<reference evidence="1 2" key="1">
    <citation type="submission" date="2024-01" db="EMBL/GenBank/DDBJ databases">
        <title>The genomes of 5 underutilized Papilionoideae crops provide insights into root nodulation and disease resistanc.</title>
        <authorList>
            <person name="Yuan L."/>
        </authorList>
    </citation>
    <scope>NUCLEOTIDE SEQUENCE [LARGE SCALE GENOMIC DNA]</scope>
    <source>
        <strain evidence="1">ZHUSHIDOU_FW_LH</strain>
        <tissue evidence="1">Leaf</tissue>
    </source>
</reference>
<evidence type="ECO:0000313" key="2">
    <source>
        <dbReference type="Proteomes" id="UP001372338"/>
    </source>
</evidence>
<comment type="caution">
    <text evidence="1">The sequence shown here is derived from an EMBL/GenBank/DDBJ whole genome shotgun (WGS) entry which is preliminary data.</text>
</comment>
<keyword evidence="2" id="KW-1185">Reference proteome</keyword>
<evidence type="ECO:0000313" key="1">
    <source>
        <dbReference type="EMBL" id="KAK7269639.1"/>
    </source>
</evidence>
<organism evidence="1 2">
    <name type="scientific">Crotalaria pallida</name>
    <name type="common">Smooth rattlebox</name>
    <name type="synonym">Crotalaria striata</name>
    <dbReference type="NCBI Taxonomy" id="3830"/>
    <lineage>
        <taxon>Eukaryota</taxon>
        <taxon>Viridiplantae</taxon>
        <taxon>Streptophyta</taxon>
        <taxon>Embryophyta</taxon>
        <taxon>Tracheophyta</taxon>
        <taxon>Spermatophyta</taxon>
        <taxon>Magnoliopsida</taxon>
        <taxon>eudicotyledons</taxon>
        <taxon>Gunneridae</taxon>
        <taxon>Pentapetalae</taxon>
        <taxon>rosids</taxon>
        <taxon>fabids</taxon>
        <taxon>Fabales</taxon>
        <taxon>Fabaceae</taxon>
        <taxon>Papilionoideae</taxon>
        <taxon>50 kb inversion clade</taxon>
        <taxon>genistoids sensu lato</taxon>
        <taxon>core genistoids</taxon>
        <taxon>Crotalarieae</taxon>
        <taxon>Crotalaria</taxon>
    </lineage>
</organism>
<dbReference type="EMBL" id="JAYWIO010000004">
    <property type="protein sequence ID" value="KAK7269639.1"/>
    <property type="molecule type" value="Genomic_DNA"/>
</dbReference>
<accession>A0AAN9F4V4</accession>
<dbReference type="AlphaFoldDB" id="A0AAN9F4V4"/>